<evidence type="ECO:0000256" key="7">
    <source>
        <dbReference type="SAM" id="Phobius"/>
    </source>
</evidence>
<accession>A0AAE0L0L7</accession>
<dbReference type="AlphaFoldDB" id="A0AAE0L0L7"/>
<comment type="caution">
    <text evidence="9">The sequence shown here is derived from an EMBL/GenBank/DDBJ whole genome shotgun (WGS) entry which is preliminary data.</text>
</comment>
<evidence type="ECO:0000256" key="5">
    <source>
        <dbReference type="ARBA" id="ARBA00022989"/>
    </source>
</evidence>
<feature type="transmembrane region" description="Helical" evidence="7">
    <location>
        <begin position="166"/>
        <end position="187"/>
    </location>
</feature>
<organism evidence="9 10">
    <name type="scientific">Cymbomonas tetramitiformis</name>
    <dbReference type="NCBI Taxonomy" id="36881"/>
    <lineage>
        <taxon>Eukaryota</taxon>
        <taxon>Viridiplantae</taxon>
        <taxon>Chlorophyta</taxon>
        <taxon>Pyramimonadophyceae</taxon>
        <taxon>Pyramimonadales</taxon>
        <taxon>Pyramimonadaceae</taxon>
        <taxon>Cymbomonas</taxon>
    </lineage>
</organism>
<dbReference type="GO" id="GO:0005886">
    <property type="term" value="C:plasma membrane"/>
    <property type="evidence" value="ECO:0007669"/>
    <property type="project" value="UniProtKB-SubCell"/>
</dbReference>
<feature type="transmembrane region" description="Helical" evidence="7">
    <location>
        <begin position="207"/>
        <end position="225"/>
    </location>
</feature>
<evidence type="ECO:0000256" key="4">
    <source>
        <dbReference type="ARBA" id="ARBA00022692"/>
    </source>
</evidence>
<evidence type="ECO:0000256" key="2">
    <source>
        <dbReference type="ARBA" id="ARBA00007635"/>
    </source>
</evidence>
<evidence type="ECO:0000256" key="3">
    <source>
        <dbReference type="ARBA" id="ARBA00022475"/>
    </source>
</evidence>
<protein>
    <recommendedName>
        <fullName evidence="8">EamA domain-containing protein</fullName>
    </recommendedName>
</protein>
<dbReference type="InterPro" id="IPR000620">
    <property type="entry name" value="EamA_dom"/>
</dbReference>
<keyword evidence="5 7" id="KW-1133">Transmembrane helix</keyword>
<comment type="subcellular location">
    <subcellularLocation>
        <location evidence="1">Cell membrane</location>
        <topology evidence="1">Multi-pass membrane protein</topology>
    </subcellularLocation>
</comment>
<dbReference type="InterPro" id="IPR037185">
    <property type="entry name" value="EmrE-like"/>
</dbReference>
<dbReference type="SUPFAM" id="SSF103481">
    <property type="entry name" value="Multidrug resistance efflux transporter EmrE"/>
    <property type="match status" value="2"/>
</dbReference>
<dbReference type="PANTHER" id="PTHR42920:SF23">
    <property type="entry name" value="EAMA DOMAIN-CONTAINING PROTEIN"/>
    <property type="match status" value="1"/>
</dbReference>
<sequence>MEENNIPELKLEEATPRKPLTLFHRLFISEHIDKTAARALLLIVPIGWSTYGPALRYVYSLPSPPTPAVFSTVRSILSALPLCPTILKRAKSFAGRDLDRDKVLIEQDNDLCMAGVELAFLNFAGTASQAWGLEYTTATRAGFLFTTINVLVPLGAWINGEPVSRVTWIACATALLGVLLIDGHATGGGGGMSASFLDLNDSISGDLLVLFGACCYALYTVRLSLYASKLPAVPLTAIKLVLLAVFCTLWTTVDFFWTGKFAAEALLVGGWSNIGMWLAILYTALVPGVLMTWAQTRGQGVVPAAEAQVMYALTPLFTALIASILLKERVGDNVWVGGAMIMASSMLVAVVERYDDMKLIEGDLDSPATNYIHSRRR</sequence>
<evidence type="ECO:0000256" key="1">
    <source>
        <dbReference type="ARBA" id="ARBA00004651"/>
    </source>
</evidence>
<dbReference type="Proteomes" id="UP001190700">
    <property type="component" value="Unassembled WGS sequence"/>
</dbReference>
<feature type="transmembrane region" description="Helical" evidence="7">
    <location>
        <begin position="277"/>
        <end position="296"/>
    </location>
</feature>
<keyword evidence="4 7" id="KW-0812">Transmembrane</keyword>
<dbReference type="Pfam" id="PF00892">
    <property type="entry name" value="EamA"/>
    <property type="match status" value="2"/>
</dbReference>
<feature type="transmembrane region" description="Helical" evidence="7">
    <location>
        <begin position="333"/>
        <end position="351"/>
    </location>
</feature>
<reference evidence="9 10" key="1">
    <citation type="journal article" date="2015" name="Genome Biol. Evol.">
        <title>Comparative Genomics of a Bacterivorous Green Alga Reveals Evolutionary Causalities and Consequences of Phago-Mixotrophic Mode of Nutrition.</title>
        <authorList>
            <person name="Burns J.A."/>
            <person name="Paasch A."/>
            <person name="Narechania A."/>
            <person name="Kim E."/>
        </authorList>
    </citation>
    <scope>NUCLEOTIDE SEQUENCE [LARGE SCALE GENOMIC DNA]</scope>
    <source>
        <strain evidence="9 10">PLY_AMNH</strain>
    </source>
</reference>
<dbReference type="PANTHER" id="PTHR42920">
    <property type="entry name" value="OS03G0707200 PROTEIN-RELATED"/>
    <property type="match status" value="1"/>
</dbReference>
<feature type="transmembrane region" description="Helical" evidence="7">
    <location>
        <begin position="308"/>
        <end position="327"/>
    </location>
</feature>
<keyword evidence="10" id="KW-1185">Reference proteome</keyword>
<comment type="similarity">
    <text evidence="2">Belongs to the drug/metabolite transporter (DMT) superfamily. Plant drug/metabolite exporter (P-DME) (TC 2.A.7.4) family.</text>
</comment>
<evidence type="ECO:0000256" key="6">
    <source>
        <dbReference type="ARBA" id="ARBA00023136"/>
    </source>
</evidence>
<evidence type="ECO:0000313" key="10">
    <source>
        <dbReference type="Proteomes" id="UP001190700"/>
    </source>
</evidence>
<keyword evidence="3" id="KW-1003">Cell membrane</keyword>
<feature type="domain" description="EamA" evidence="8">
    <location>
        <begin position="40"/>
        <end position="181"/>
    </location>
</feature>
<evidence type="ECO:0000313" key="9">
    <source>
        <dbReference type="EMBL" id="KAK3267723.1"/>
    </source>
</evidence>
<feature type="transmembrane region" description="Helical" evidence="7">
    <location>
        <begin position="141"/>
        <end position="159"/>
    </location>
</feature>
<name>A0AAE0L0L7_9CHLO</name>
<keyword evidence="6 7" id="KW-0472">Membrane</keyword>
<gene>
    <name evidence="9" type="ORF">CYMTET_23739</name>
</gene>
<dbReference type="InterPro" id="IPR051258">
    <property type="entry name" value="Diverse_Substrate_Transporter"/>
</dbReference>
<proteinExistence type="inferred from homology"/>
<evidence type="ECO:0000259" key="8">
    <source>
        <dbReference type="Pfam" id="PF00892"/>
    </source>
</evidence>
<feature type="transmembrane region" description="Helical" evidence="7">
    <location>
        <begin position="237"/>
        <end position="257"/>
    </location>
</feature>
<feature type="domain" description="EamA" evidence="8">
    <location>
        <begin position="204"/>
        <end position="348"/>
    </location>
</feature>
<dbReference type="EMBL" id="LGRX02012242">
    <property type="protein sequence ID" value="KAK3267723.1"/>
    <property type="molecule type" value="Genomic_DNA"/>
</dbReference>